<evidence type="ECO:0000313" key="2">
    <source>
        <dbReference type="Proteomes" id="UP001164539"/>
    </source>
</evidence>
<keyword evidence="2" id="KW-1185">Reference proteome</keyword>
<comment type="caution">
    <text evidence="1">The sequence shown here is derived from an EMBL/GenBank/DDBJ whole genome shotgun (WGS) entry which is preliminary data.</text>
</comment>
<sequence length="174" mass="19302">MSIAEKLRPFLTSVQSFLSQLRPRSDPSRSSSPTLPVSSPSIRDSESQAVTAPNTQQVHNPNQFLLQWQNVVMAFCFTSALEIALLFAQTKSQLSVSFYLLSFVVLLIFLSLFVAKFVGEKFVFTSQVLEKVAVLLAATSLILTITIPLPLRLKCAAWTLYALCLFIVVICNKV</sequence>
<gene>
    <name evidence="1" type="ORF">OWV82_006935</name>
</gene>
<proteinExistence type="predicted"/>
<accession>A0ACC1YJD0</accession>
<organism evidence="1 2">
    <name type="scientific">Melia azedarach</name>
    <name type="common">Chinaberry tree</name>
    <dbReference type="NCBI Taxonomy" id="155640"/>
    <lineage>
        <taxon>Eukaryota</taxon>
        <taxon>Viridiplantae</taxon>
        <taxon>Streptophyta</taxon>
        <taxon>Embryophyta</taxon>
        <taxon>Tracheophyta</taxon>
        <taxon>Spermatophyta</taxon>
        <taxon>Magnoliopsida</taxon>
        <taxon>eudicotyledons</taxon>
        <taxon>Gunneridae</taxon>
        <taxon>Pentapetalae</taxon>
        <taxon>rosids</taxon>
        <taxon>malvids</taxon>
        <taxon>Sapindales</taxon>
        <taxon>Meliaceae</taxon>
        <taxon>Melia</taxon>
    </lineage>
</organism>
<reference evidence="1 2" key="1">
    <citation type="journal article" date="2023" name="Science">
        <title>Complex scaffold remodeling in plant triterpene biosynthesis.</title>
        <authorList>
            <person name="De La Pena R."/>
            <person name="Hodgson H."/>
            <person name="Liu J.C."/>
            <person name="Stephenson M.J."/>
            <person name="Martin A.C."/>
            <person name="Owen C."/>
            <person name="Harkess A."/>
            <person name="Leebens-Mack J."/>
            <person name="Jimenez L.E."/>
            <person name="Osbourn A."/>
            <person name="Sattely E.S."/>
        </authorList>
    </citation>
    <scope>NUCLEOTIDE SEQUENCE [LARGE SCALE GENOMIC DNA]</scope>
    <source>
        <strain evidence="2">cv. JPN11</strain>
        <tissue evidence="1">Leaf</tissue>
    </source>
</reference>
<dbReference type="Proteomes" id="UP001164539">
    <property type="component" value="Chromosome 3"/>
</dbReference>
<name>A0ACC1YJD0_MELAZ</name>
<dbReference type="EMBL" id="CM051396">
    <property type="protein sequence ID" value="KAJ4723581.1"/>
    <property type="molecule type" value="Genomic_DNA"/>
</dbReference>
<protein>
    <submittedName>
        <fullName evidence="1">GTPase IMAP family member 1</fullName>
    </submittedName>
</protein>
<evidence type="ECO:0000313" key="1">
    <source>
        <dbReference type="EMBL" id="KAJ4723581.1"/>
    </source>
</evidence>